<dbReference type="PROSITE" id="PS50995">
    <property type="entry name" value="HTH_MARR_2"/>
    <property type="match status" value="1"/>
</dbReference>
<dbReference type="InterPro" id="IPR000835">
    <property type="entry name" value="HTH_MarR-typ"/>
</dbReference>
<keyword evidence="3" id="KW-1185">Reference proteome</keyword>
<comment type="caution">
    <text evidence="2">The sequence shown here is derived from an EMBL/GenBank/DDBJ whole genome shotgun (WGS) entry which is preliminary data.</text>
</comment>
<dbReference type="SMART" id="SM00347">
    <property type="entry name" value="HTH_MARR"/>
    <property type="match status" value="1"/>
</dbReference>
<evidence type="ECO:0000259" key="1">
    <source>
        <dbReference type="PROSITE" id="PS50995"/>
    </source>
</evidence>
<name>A0A8J3QPM8_9ACTN</name>
<protein>
    <submittedName>
        <fullName evidence="2">Transcriptional regulator</fullName>
    </submittedName>
</protein>
<dbReference type="PANTHER" id="PTHR33164:SF94">
    <property type="entry name" value="TRANSCRIPTIONAL REGULATORY PROTEIN-RELATED"/>
    <property type="match status" value="1"/>
</dbReference>
<dbReference type="Proteomes" id="UP000642748">
    <property type="component" value="Unassembled WGS sequence"/>
</dbReference>
<dbReference type="InterPro" id="IPR036390">
    <property type="entry name" value="WH_DNA-bd_sf"/>
</dbReference>
<dbReference type="EMBL" id="BONZ01000021">
    <property type="protein sequence ID" value="GIH14134.1"/>
    <property type="molecule type" value="Genomic_DNA"/>
</dbReference>
<dbReference type="SUPFAM" id="SSF46785">
    <property type="entry name" value="Winged helix' DNA-binding domain"/>
    <property type="match status" value="1"/>
</dbReference>
<dbReference type="GO" id="GO:0003700">
    <property type="term" value="F:DNA-binding transcription factor activity"/>
    <property type="evidence" value="ECO:0007669"/>
    <property type="project" value="InterPro"/>
</dbReference>
<sequence length="160" mass="17133">MGSRKAVTPSDAEIAACQTATRDLVGVALRSLELLDGKVSLPQFRMLTVLHEIGWCPSSRVATELGLGASSITRLADRLEAAGHVVRGHNPANRSMVTLGLTASGKRLVERVLDWRRAELARILGRLDPDDRAALAAGMLRLHEAVGEQYAGDLHGPVPL</sequence>
<evidence type="ECO:0000313" key="2">
    <source>
        <dbReference type="EMBL" id="GIH14134.1"/>
    </source>
</evidence>
<dbReference type="InterPro" id="IPR039422">
    <property type="entry name" value="MarR/SlyA-like"/>
</dbReference>
<proteinExistence type="predicted"/>
<dbReference type="Pfam" id="PF01047">
    <property type="entry name" value="MarR"/>
    <property type="match status" value="1"/>
</dbReference>
<dbReference type="Gene3D" id="1.10.10.10">
    <property type="entry name" value="Winged helix-like DNA-binding domain superfamily/Winged helix DNA-binding domain"/>
    <property type="match status" value="1"/>
</dbReference>
<dbReference type="RefSeq" id="WP_203917796.1">
    <property type="nucleotide sequence ID" value="NZ_BONZ01000021.1"/>
</dbReference>
<reference evidence="2" key="1">
    <citation type="submission" date="2021-01" db="EMBL/GenBank/DDBJ databases">
        <title>Whole genome shotgun sequence of Rugosimonospora africana NBRC 104875.</title>
        <authorList>
            <person name="Komaki H."/>
            <person name="Tamura T."/>
        </authorList>
    </citation>
    <scope>NUCLEOTIDE SEQUENCE</scope>
    <source>
        <strain evidence="2">NBRC 104875</strain>
    </source>
</reference>
<dbReference type="AlphaFoldDB" id="A0A8J3QPM8"/>
<gene>
    <name evidence="2" type="ORF">Raf01_23060</name>
</gene>
<feature type="domain" description="HTH marR-type" evidence="1">
    <location>
        <begin position="1"/>
        <end position="144"/>
    </location>
</feature>
<organism evidence="2 3">
    <name type="scientific">Rugosimonospora africana</name>
    <dbReference type="NCBI Taxonomy" id="556532"/>
    <lineage>
        <taxon>Bacteria</taxon>
        <taxon>Bacillati</taxon>
        <taxon>Actinomycetota</taxon>
        <taxon>Actinomycetes</taxon>
        <taxon>Micromonosporales</taxon>
        <taxon>Micromonosporaceae</taxon>
        <taxon>Rugosimonospora</taxon>
    </lineage>
</organism>
<dbReference type="InterPro" id="IPR036388">
    <property type="entry name" value="WH-like_DNA-bd_sf"/>
</dbReference>
<accession>A0A8J3QPM8</accession>
<dbReference type="GO" id="GO:0006950">
    <property type="term" value="P:response to stress"/>
    <property type="evidence" value="ECO:0007669"/>
    <property type="project" value="TreeGrafter"/>
</dbReference>
<dbReference type="PANTHER" id="PTHR33164">
    <property type="entry name" value="TRANSCRIPTIONAL REGULATOR, MARR FAMILY"/>
    <property type="match status" value="1"/>
</dbReference>
<evidence type="ECO:0000313" key="3">
    <source>
        <dbReference type="Proteomes" id="UP000642748"/>
    </source>
</evidence>